<keyword evidence="1" id="KW-0472">Membrane</keyword>
<gene>
    <name evidence="4" type="ORF">QJS10_CPA08g01588</name>
</gene>
<reference evidence="4" key="1">
    <citation type="journal article" date="2023" name="Nat. Commun.">
        <title>Diploid and tetraploid genomes of Acorus and the evolution of monocots.</title>
        <authorList>
            <person name="Ma L."/>
            <person name="Liu K.W."/>
            <person name="Li Z."/>
            <person name="Hsiao Y.Y."/>
            <person name="Qi Y."/>
            <person name="Fu T."/>
            <person name="Tang G.D."/>
            <person name="Zhang D."/>
            <person name="Sun W.H."/>
            <person name="Liu D.K."/>
            <person name="Li Y."/>
            <person name="Chen G.Z."/>
            <person name="Liu X.D."/>
            <person name="Liao X.Y."/>
            <person name="Jiang Y.T."/>
            <person name="Yu X."/>
            <person name="Hao Y."/>
            <person name="Huang J."/>
            <person name="Zhao X.W."/>
            <person name="Ke S."/>
            <person name="Chen Y.Y."/>
            <person name="Wu W.L."/>
            <person name="Hsu J.L."/>
            <person name="Lin Y.F."/>
            <person name="Huang M.D."/>
            <person name="Li C.Y."/>
            <person name="Huang L."/>
            <person name="Wang Z.W."/>
            <person name="Zhao X."/>
            <person name="Zhong W.Y."/>
            <person name="Peng D.H."/>
            <person name="Ahmad S."/>
            <person name="Lan S."/>
            <person name="Zhang J.S."/>
            <person name="Tsai W.C."/>
            <person name="Van de Peer Y."/>
            <person name="Liu Z.J."/>
        </authorList>
    </citation>
    <scope>NUCLEOTIDE SEQUENCE</scope>
    <source>
        <strain evidence="4">CP</strain>
    </source>
</reference>
<proteinExistence type="predicted"/>
<feature type="signal peptide" evidence="2">
    <location>
        <begin position="1"/>
        <end position="31"/>
    </location>
</feature>
<organism evidence="4 5">
    <name type="scientific">Acorus calamus</name>
    <name type="common">Sweet flag</name>
    <dbReference type="NCBI Taxonomy" id="4465"/>
    <lineage>
        <taxon>Eukaryota</taxon>
        <taxon>Viridiplantae</taxon>
        <taxon>Streptophyta</taxon>
        <taxon>Embryophyta</taxon>
        <taxon>Tracheophyta</taxon>
        <taxon>Spermatophyta</taxon>
        <taxon>Magnoliopsida</taxon>
        <taxon>Liliopsida</taxon>
        <taxon>Acoraceae</taxon>
        <taxon>Acorus</taxon>
    </lineage>
</organism>
<name>A0AAV9ECL8_ACOCL</name>
<keyword evidence="1" id="KW-0812">Transmembrane</keyword>
<evidence type="ECO:0000259" key="3">
    <source>
        <dbReference type="PROSITE" id="PS50948"/>
    </source>
</evidence>
<dbReference type="PROSITE" id="PS50948">
    <property type="entry name" value="PAN"/>
    <property type="match status" value="1"/>
</dbReference>
<keyword evidence="5" id="KW-1185">Reference proteome</keyword>
<protein>
    <submittedName>
        <fullName evidence="4">PAN domain-containing protein</fullName>
    </submittedName>
</protein>
<dbReference type="PIRSF" id="PIRSF002686">
    <property type="entry name" value="SLG"/>
    <property type="match status" value="1"/>
</dbReference>
<keyword evidence="1" id="KW-1133">Transmembrane helix</keyword>
<feature type="transmembrane region" description="Helical" evidence="1">
    <location>
        <begin position="426"/>
        <end position="449"/>
    </location>
</feature>
<dbReference type="Gene3D" id="2.90.10.10">
    <property type="entry name" value="Bulb-type lectin domain"/>
    <property type="match status" value="2"/>
</dbReference>
<reference evidence="4" key="2">
    <citation type="submission" date="2023-06" db="EMBL/GenBank/DDBJ databases">
        <authorList>
            <person name="Ma L."/>
            <person name="Liu K.-W."/>
            <person name="Li Z."/>
            <person name="Hsiao Y.-Y."/>
            <person name="Qi Y."/>
            <person name="Fu T."/>
            <person name="Tang G."/>
            <person name="Zhang D."/>
            <person name="Sun W.-H."/>
            <person name="Liu D.-K."/>
            <person name="Li Y."/>
            <person name="Chen G.-Z."/>
            <person name="Liu X.-D."/>
            <person name="Liao X.-Y."/>
            <person name="Jiang Y.-T."/>
            <person name="Yu X."/>
            <person name="Hao Y."/>
            <person name="Huang J."/>
            <person name="Zhao X.-W."/>
            <person name="Ke S."/>
            <person name="Chen Y.-Y."/>
            <person name="Wu W.-L."/>
            <person name="Hsu J.-L."/>
            <person name="Lin Y.-F."/>
            <person name="Huang M.-D."/>
            <person name="Li C.-Y."/>
            <person name="Huang L."/>
            <person name="Wang Z.-W."/>
            <person name="Zhao X."/>
            <person name="Zhong W.-Y."/>
            <person name="Peng D.-H."/>
            <person name="Ahmad S."/>
            <person name="Lan S."/>
            <person name="Zhang J.-S."/>
            <person name="Tsai W.-C."/>
            <person name="Van De Peer Y."/>
            <person name="Liu Z.-J."/>
        </authorList>
    </citation>
    <scope>NUCLEOTIDE SEQUENCE</scope>
    <source>
        <strain evidence="4">CP</strain>
        <tissue evidence="4">Leaves</tissue>
    </source>
</reference>
<dbReference type="SUPFAM" id="SSF51110">
    <property type="entry name" value="alpha-D-mannose-specific plant lectins"/>
    <property type="match status" value="1"/>
</dbReference>
<evidence type="ECO:0000256" key="1">
    <source>
        <dbReference type="SAM" id="Phobius"/>
    </source>
</evidence>
<dbReference type="InterPro" id="IPR003609">
    <property type="entry name" value="Pan_app"/>
</dbReference>
<dbReference type="EMBL" id="JAUJYO010000008">
    <property type="protein sequence ID" value="KAK1311215.1"/>
    <property type="molecule type" value="Genomic_DNA"/>
</dbReference>
<dbReference type="SMART" id="SM00108">
    <property type="entry name" value="B_lectin"/>
    <property type="match status" value="1"/>
</dbReference>
<dbReference type="AlphaFoldDB" id="A0AAV9ECL8"/>
<evidence type="ECO:0000256" key="2">
    <source>
        <dbReference type="SAM" id="SignalP"/>
    </source>
</evidence>
<evidence type="ECO:0000313" key="5">
    <source>
        <dbReference type="Proteomes" id="UP001180020"/>
    </source>
</evidence>
<dbReference type="InterPro" id="IPR035446">
    <property type="entry name" value="SLSG/EP1"/>
</dbReference>
<accession>A0AAV9ECL8</accession>
<dbReference type="PANTHER" id="PTHR32444:SF108">
    <property type="entry name" value="OS02G0527900 PROTEIN"/>
    <property type="match status" value="1"/>
</dbReference>
<dbReference type="GO" id="GO:0051707">
    <property type="term" value="P:response to other organism"/>
    <property type="evidence" value="ECO:0007669"/>
    <property type="project" value="UniProtKB-ARBA"/>
</dbReference>
<feature type="domain" description="Apple" evidence="3">
    <location>
        <begin position="336"/>
        <end position="415"/>
    </location>
</feature>
<evidence type="ECO:0000313" key="4">
    <source>
        <dbReference type="EMBL" id="KAK1311215.1"/>
    </source>
</evidence>
<dbReference type="Pfam" id="PF01453">
    <property type="entry name" value="B_lectin"/>
    <property type="match status" value="1"/>
</dbReference>
<comment type="caution">
    <text evidence="4">The sequence shown here is derived from an EMBL/GenBank/DDBJ whole genome shotgun (WGS) entry which is preliminary data.</text>
</comment>
<dbReference type="InterPro" id="IPR036426">
    <property type="entry name" value="Bulb-type_lectin_dom_sf"/>
</dbReference>
<sequence length="492" mass="53757">MKKTEPSLLLLPLPLPLPLLFLLLCFCSTNSSDTNHEIKNGFFFTPNTDPSLSFQPILADPSDTFSLGFSRSAANPDALTLAVRHLSSSVHLWRAPSAADSTRPTLTFNGSLVLSDPDIGFLWSTSNAVPGDRLVLLNDSNLRIQAKDSNFPLWESFDFPTNTLVTGQNFTANETLVSDSGRFALRIAGDFFGLYADFGGDARPMYYKQTPLEAKAQIVRGAGPVYLRLSPDGFLGMYQTEAAPVDVLNFNTFNHNFAGGGKPLRRVTLEDDGNLRAYYFNGSSWVADFQAISDRCELPSACGPYGLCGPRGACGSLVNRTSRDSSAAVSASGDACRGGFSILRRKGVELPYKELMGFEKAATLEDCEGGCYKNCSCWGVVYNNVSGFCYRIDFPVQTLIKVGDERKAGYFKVKLTAEQRRKRREWIIVGAVLVGVGIVVLIGSVGLGYRVWKKRWMGRVDGLGGESRLSPGPYRNLNSSGSFSSVELSFKR</sequence>
<dbReference type="Proteomes" id="UP001180020">
    <property type="component" value="Unassembled WGS sequence"/>
</dbReference>
<dbReference type="PANTHER" id="PTHR32444">
    <property type="entry name" value="BULB-TYPE LECTIN DOMAIN-CONTAINING PROTEIN"/>
    <property type="match status" value="1"/>
</dbReference>
<dbReference type="InterPro" id="IPR001480">
    <property type="entry name" value="Bulb-type_lectin_dom"/>
</dbReference>
<keyword evidence="2" id="KW-0732">Signal</keyword>
<feature type="chain" id="PRO_5043361887" evidence="2">
    <location>
        <begin position="32"/>
        <end position="492"/>
    </location>
</feature>
<dbReference type="Pfam" id="PF08276">
    <property type="entry name" value="PAN_2"/>
    <property type="match status" value="1"/>
</dbReference>